<evidence type="ECO:0000313" key="10">
    <source>
        <dbReference type="EMBL" id="OGY28432.1"/>
    </source>
</evidence>
<dbReference type="Pfam" id="PF00482">
    <property type="entry name" value="T2SSF"/>
    <property type="match status" value="2"/>
</dbReference>
<evidence type="ECO:0000256" key="4">
    <source>
        <dbReference type="ARBA" id="ARBA00022519"/>
    </source>
</evidence>
<dbReference type="AlphaFoldDB" id="A0A1G1WL26"/>
<comment type="similarity">
    <text evidence="2">Belongs to the GSP F family.</text>
</comment>
<feature type="domain" description="Type II secretion system protein GspF" evidence="9">
    <location>
        <begin position="223"/>
        <end position="346"/>
    </location>
</feature>
<reference evidence="10 11" key="1">
    <citation type="journal article" date="2016" name="Nat. Commun.">
        <title>Thousands of microbial genomes shed light on interconnected biogeochemical processes in an aquifer system.</title>
        <authorList>
            <person name="Anantharaman K."/>
            <person name="Brown C.T."/>
            <person name="Hug L.A."/>
            <person name="Sharon I."/>
            <person name="Castelle C.J."/>
            <person name="Probst A.J."/>
            <person name="Thomas B.C."/>
            <person name="Singh A."/>
            <person name="Wilkins M.J."/>
            <person name="Karaoz U."/>
            <person name="Brodie E.L."/>
            <person name="Williams K.H."/>
            <person name="Hubbard S.S."/>
            <person name="Banfield J.F."/>
        </authorList>
    </citation>
    <scope>NUCLEOTIDE SEQUENCE [LARGE SCALE GENOMIC DNA]</scope>
</reference>
<evidence type="ECO:0000256" key="1">
    <source>
        <dbReference type="ARBA" id="ARBA00004429"/>
    </source>
</evidence>
<feature type="domain" description="Type II secretion system protein GspF" evidence="9">
    <location>
        <begin position="24"/>
        <end position="143"/>
    </location>
</feature>
<evidence type="ECO:0000256" key="5">
    <source>
        <dbReference type="ARBA" id="ARBA00022692"/>
    </source>
</evidence>
<comment type="subcellular location">
    <subcellularLocation>
        <location evidence="1">Cell inner membrane</location>
        <topology evidence="1">Multi-pass membrane protein</topology>
    </subcellularLocation>
</comment>
<accession>A0A1G1WL26</accession>
<sequence length="357" mass="38927">MTLPFISPKYKLSQHEKLALVEGLSIMLSAAIPITEALESIAEDAANKNAKTIIEGVSAEISGGKSLADAMSSFPDSFDPVLTNIIRSGEASGKLDKVLAQVAANLKSNIETADNIKSALFYPVLVIITLTAVSVYMFAFALPRIATVFADLAIELPAYSAFVIKSSLFFQKYFLYIVSILIILILVSIRLLTITRIRRVFFSLLTRVPNIRTLIKFMDLSRFTNTTALLLNAGLPIIEALDISKNVVVSPKLRDDIEFLKESITQGTSLSEGMKSRAASFPSLLRRVVGVGEETGNLDKSLADISGHYEKKFTDIIRNLTVLLEPILLVLIGIVVGVVLISIIAPIYQLIGQINPQ</sequence>
<keyword evidence="7 8" id="KW-0472">Membrane</keyword>
<protein>
    <recommendedName>
        <fullName evidence="9">Type II secretion system protein GspF domain-containing protein</fullName>
    </recommendedName>
</protein>
<dbReference type="InterPro" id="IPR042094">
    <property type="entry name" value="T2SS_GspF_sf"/>
</dbReference>
<dbReference type="InterPro" id="IPR018076">
    <property type="entry name" value="T2SS_GspF_dom"/>
</dbReference>
<keyword evidence="5 8" id="KW-0812">Transmembrane</keyword>
<evidence type="ECO:0000256" key="7">
    <source>
        <dbReference type="ARBA" id="ARBA00023136"/>
    </source>
</evidence>
<evidence type="ECO:0000256" key="8">
    <source>
        <dbReference type="SAM" id="Phobius"/>
    </source>
</evidence>
<dbReference type="Gene3D" id="1.20.81.30">
    <property type="entry name" value="Type II secretion system (T2SS), domain F"/>
    <property type="match status" value="2"/>
</dbReference>
<gene>
    <name evidence="10" type="ORF">A2Z42_00595</name>
</gene>
<dbReference type="FunFam" id="1.20.81.30:FF:000001">
    <property type="entry name" value="Type II secretion system protein F"/>
    <property type="match status" value="1"/>
</dbReference>
<dbReference type="GO" id="GO:0005886">
    <property type="term" value="C:plasma membrane"/>
    <property type="evidence" value="ECO:0007669"/>
    <property type="project" value="UniProtKB-SubCell"/>
</dbReference>
<comment type="caution">
    <text evidence="10">The sequence shown here is derived from an EMBL/GenBank/DDBJ whole genome shotgun (WGS) entry which is preliminary data.</text>
</comment>
<keyword evidence="4" id="KW-0997">Cell inner membrane</keyword>
<organism evidence="10 11">
    <name type="scientific">Candidatus Woykebacteria bacterium RBG_19FT_COMBO_43_10</name>
    <dbReference type="NCBI Taxonomy" id="1802598"/>
    <lineage>
        <taxon>Bacteria</taxon>
        <taxon>Candidatus Woykeibacteriota</taxon>
    </lineage>
</organism>
<evidence type="ECO:0000256" key="6">
    <source>
        <dbReference type="ARBA" id="ARBA00022989"/>
    </source>
</evidence>
<dbReference type="EMBL" id="MHCU01000001">
    <property type="protein sequence ID" value="OGY28432.1"/>
    <property type="molecule type" value="Genomic_DNA"/>
</dbReference>
<evidence type="ECO:0000256" key="3">
    <source>
        <dbReference type="ARBA" id="ARBA00022475"/>
    </source>
</evidence>
<keyword evidence="3" id="KW-1003">Cell membrane</keyword>
<dbReference type="PANTHER" id="PTHR30012:SF0">
    <property type="entry name" value="TYPE II SECRETION SYSTEM PROTEIN F-RELATED"/>
    <property type="match status" value="1"/>
</dbReference>
<dbReference type="PRINTS" id="PR00812">
    <property type="entry name" value="BCTERIALGSPF"/>
</dbReference>
<dbReference type="Proteomes" id="UP000176645">
    <property type="component" value="Unassembled WGS sequence"/>
</dbReference>
<evidence type="ECO:0000256" key="2">
    <source>
        <dbReference type="ARBA" id="ARBA00005745"/>
    </source>
</evidence>
<evidence type="ECO:0000313" key="11">
    <source>
        <dbReference type="Proteomes" id="UP000176645"/>
    </source>
</evidence>
<feature type="transmembrane region" description="Helical" evidence="8">
    <location>
        <begin position="173"/>
        <end position="192"/>
    </location>
</feature>
<proteinExistence type="inferred from homology"/>
<dbReference type="PANTHER" id="PTHR30012">
    <property type="entry name" value="GENERAL SECRETION PATHWAY PROTEIN"/>
    <property type="match status" value="1"/>
</dbReference>
<feature type="transmembrane region" description="Helical" evidence="8">
    <location>
        <begin position="327"/>
        <end position="351"/>
    </location>
</feature>
<evidence type="ECO:0000259" key="9">
    <source>
        <dbReference type="Pfam" id="PF00482"/>
    </source>
</evidence>
<keyword evidence="6 8" id="KW-1133">Transmembrane helix</keyword>
<dbReference type="InterPro" id="IPR003004">
    <property type="entry name" value="GspF/PilC"/>
</dbReference>
<feature type="transmembrane region" description="Helical" evidence="8">
    <location>
        <begin position="120"/>
        <end position="142"/>
    </location>
</feature>
<name>A0A1G1WL26_9BACT</name>